<name>A0A8S5TLE6_9CAUD</name>
<dbReference type="EMBL" id="BK032851">
    <property type="protein sequence ID" value="DAF64140.1"/>
    <property type="molecule type" value="Genomic_DNA"/>
</dbReference>
<sequence>MCSLYHKLFNKSTLYEHLFVLNVVTELRQPFIRSILTPSHPIS</sequence>
<reference evidence="1" key="1">
    <citation type="journal article" date="2021" name="Proc. Natl. Acad. Sci. U.S.A.">
        <title>A Catalog of Tens of Thousands of Viruses from Human Metagenomes Reveals Hidden Associations with Chronic Diseases.</title>
        <authorList>
            <person name="Tisza M.J."/>
            <person name="Buck C.B."/>
        </authorList>
    </citation>
    <scope>NUCLEOTIDE SEQUENCE</scope>
    <source>
        <strain evidence="1">CtTIi48</strain>
    </source>
</reference>
<organism evidence="1">
    <name type="scientific">Siphoviridae sp. ctTIi48</name>
    <dbReference type="NCBI Taxonomy" id="2827875"/>
    <lineage>
        <taxon>Viruses</taxon>
        <taxon>Duplodnaviria</taxon>
        <taxon>Heunggongvirae</taxon>
        <taxon>Uroviricota</taxon>
        <taxon>Caudoviricetes</taxon>
    </lineage>
</organism>
<proteinExistence type="predicted"/>
<accession>A0A8S5TLE6</accession>
<evidence type="ECO:0000313" key="1">
    <source>
        <dbReference type="EMBL" id="DAF64140.1"/>
    </source>
</evidence>
<protein>
    <submittedName>
        <fullName evidence="1">Uncharacterized protein</fullName>
    </submittedName>
</protein>